<dbReference type="EMBL" id="UGTJ01000001">
    <property type="protein sequence ID" value="SUB80708.1"/>
    <property type="molecule type" value="Genomic_DNA"/>
</dbReference>
<feature type="region of interest" description="Disordered" evidence="1">
    <location>
        <begin position="39"/>
        <end position="64"/>
    </location>
</feature>
<gene>
    <name evidence="2" type="ORF">NCTC13063_02004</name>
</gene>
<evidence type="ECO:0000313" key="2">
    <source>
        <dbReference type="EMBL" id="SUB80708.1"/>
    </source>
</evidence>
<evidence type="ECO:0000313" key="3">
    <source>
        <dbReference type="Proteomes" id="UP000255283"/>
    </source>
</evidence>
<dbReference type="RefSeq" id="WP_115154010.1">
    <property type="nucleotide sequence ID" value="NZ_UGTJ01000001.1"/>
</dbReference>
<sequence>MEKKWWQYFNVCFELMSFLSYSKLQAVGMATSGRQLRFAPISQPNGGKGQKQKEDKNKVSFSFS</sequence>
<protein>
    <submittedName>
        <fullName evidence="2">Uncharacterized protein</fullName>
    </submittedName>
</protein>
<comment type="caution">
    <text evidence="2">The sequence shown here is derived from an EMBL/GenBank/DDBJ whole genome shotgun (WGS) entry which is preliminary data.</text>
</comment>
<name>A0AAQ1ZJQ6_9BACT</name>
<dbReference type="Proteomes" id="UP000255283">
    <property type="component" value="Unassembled WGS sequence"/>
</dbReference>
<dbReference type="AlphaFoldDB" id="A0AAQ1ZJQ6"/>
<accession>A0AAQ1ZJQ6</accession>
<reference evidence="2 3" key="1">
    <citation type="submission" date="2018-06" db="EMBL/GenBank/DDBJ databases">
        <authorList>
            <consortium name="Pathogen Informatics"/>
            <person name="Doyle S."/>
        </authorList>
    </citation>
    <scope>NUCLEOTIDE SEQUENCE [LARGE SCALE GENOMIC DNA]</scope>
    <source>
        <strain evidence="2 3">NCTC13063</strain>
    </source>
</reference>
<organism evidence="2 3">
    <name type="scientific">Segatella buccae</name>
    <dbReference type="NCBI Taxonomy" id="28126"/>
    <lineage>
        <taxon>Bacteria</taxon>
        <taxon>Pseudomonadati</taxon>
        <taxon>Bacteroidota</taxon>
        <taxon>Bacteroidia</taxon>
        <taxon>Bacteroidales</taxon>
        <taxon>Prevotellaceae</taxon>
        <taxon>Segatella</taxon>
    </lineage>
</organism>
<proteinExistence type="predicted"/>
<evidence type="ECO:0000256" key="1">
    <source>
        <dbReference type="SAM" id="MobiDB-lite"/>
    </source>
</evidence>